<name>A0A0F9GE54_9ZZZZ</name>
<reference evidence="1" key="1">
    <citation type="journal article" date="2015" name="Nature">
        <title>Complex archaea that bridge the gap between prokaryotes and eukaryotes.</title>
        <authorList>
            <person name="Spang A."/>
            <person name="Saw J.H."/>
            <person name="Jorgensen S.L."/>
            <person name="Zaremba-Niedzwiedzka K."/>
            <person name="Martijn J."/>
            <person name="Lind A.E."/>
            <person name="van Eijk R."/>
            <person name="Schleper C."/>
            <person name="Guy L."/>
            <person name="Ettema T.J."/>
        </authorList>
    </citation>
    <scope>NUCLEOTIDE SEQUENCE</scope>
</reference>
<proteinExistence type="predicted"/>
<comment type="caution">
    <text evidence="1">The sequence shown here is derived from an EMBL/GenBank/DDBJ whole genome shotgun (WGS) entry which is preliminary data.</text>
</comment>
<dbReference type="EMBL" id="LAZR01018259">
    <property type="protein sequence ID" value="KKL97078.1"/>
    <property type="molecule type" value="Genomic_DNA"/>
</dbReference>
<dbReference type="AlphaFoldDB" id="A0A0F9GE54"/>
<sequence length="80" mass="9048">MKYGDYINTLNALGQLWTDGLDGWEPNPGQPISSGFLLDIARHTQGIISEACYNQNYVSNDGSVIFHRPLPQWLRDQLNI</sequence>
<evidence type="ECO:0000313" key="1">
    <source>
        <dbReference type="EMBL" id="KKL97078.1"/>
    </source>
</evidence>
<gene>
    <name evidence="1" type="ORF">LCGC14_1838100</name>
</gene>
<accession>A0A0F9GE54</accession>
<organism evidence="1">
    <name type="scientific">marine sediment metagenome</name>
    <dbReference type="NCBI Taxonomy" id="412755"/>
    <lineage>
        <taxon>unclassified sequences</taxon>
        <taxon>metagenomes</taxon>
        <taxon>ecological metagenomes</taxon>
    </lineage>
</organism>
<protein>
    <submittedName>
        <fullName evidence="1">Uncharacterized protein</fullName>
    </submittedName>
</protein>